<name>A0A1U7WKP3_NICSY</name>
<dbReference type="RefSeq" id="XP_009780527.1">
    <property type="nucleotide sequence ID" value="XM_009782225.1"/>
</dbReference>
<reference evidence="2" key="1">
    <citation type="journal article" date="2013" name="Genome Biol.">
        <title>Reference genomes and transcriptomes of Nicotiana sylvestris and Nicotiana tomentosiformis.</title>
        <authorList>
            <person name="Sierro N."/>
            <person name="Battey J.N."/>
            <person name="Ouadi S."/>
            <person name="Bovet L."/>
            <person name="Goepfert S."/>
            <person name="Bakaher N."/>
            <person name="Peitsch M.C."/>
            <person name="Ivanov N.V."/>
        </authorList>
    </citation>
    <scope>NUCLEOTIDE SEQUENCE [LARGE SCALE GENOMIC DNA]</scope>
</reference>
<feature type="signal peptide" evidence="1">
    <location>
        <begin position="1"/>
        <end position="20"/>
    </location>
</feature>
<evidence type="ECO:0000313" key="3">
    <source>
        <dbReference type="RefSeq" id="XP_009780527.1"/>
    </source>
</evidence>
<dbReference type="Proteomes" id="UP000189701">
    <property type="component" value="Unplaced"/>
</dbReference>
<dbReference type="AlphaFoldDB" id="A0A1U7WKP3"/>
<gene>
    <name evidence="3" type="primary">LOC104229570</name>
</gene>
<accession>A0A1U7WKP3</accession>
<sequence length="108" mass="11977">MVKFLTSLFYVVLFVAIASDERIVPMVYGKVCVVDIGFNICSTLNDRCKKLCIQATFSYVHVATCQIRSDGSTFCECAYDCDDDKHIHQEKMKMSSPAPAPAPAPAPY</sequence>
<reference evidence="3" key="2">
    <citation type="submission" date="2025-08" db="UniProtKB">
        <authorList>
            <consortium name="RefSeq"/>
        </authorList>
    </citation>
    <scope>IDENTIFICATION</scope>
    <source>
        <tissue evidence="3">Leaf</tissue>
    </source>
</reference>
<dbReference type="OrthoDB" id="1234795at2759"/>
<evidence type="ECO:0000313" key="2">
    <source>
        <dbReference type="Proteomes" id="UP000189701"/>
    </source>
</evidence>
<organism evidence="2 3">
    <name type="scientific">Nicotiana sylvestris</name>
    <name type="common">Wood tobacco</name>
    <name type="synonym">South American tobacco</name>
    <dbReference type="NCBI Taxonomy" id="4096"/>
    <lineage>
        <taxon>Eukaryota</taxon>
        <taxon>Viridiplantae</taxon>
        <taxon>Streptophyta</taxon>
        <taxon>Embryophyta</taxon>
        <taxon>Tracheophyta</taxon>
        <taxon>Spermatophyta</taxon>
        <taxon>Magnoliopsida</taxon>
        <taxon>eudicotyledons</taxon>
        <taxon>Gunneridae</taxon>
        <taxon>Pentapetalae</taxon>
        <taxon>asterids</taxon>
        <taxon>lamiids</taxon>
        <taxon>Solanales</taxon>
        <taxon>Solanaceae</taxon>
        <taxon>Nicotianoideae</taxon>
        <taxon>Nicotianeae</taxon>
        <taxon>Nicotiana</taxon>
    </lineage>
</organism>
<evidence type="ECO:0000256" key="1">
    <source>
        <dbReference type="SAM" id="SignalP"/>
    </source>
</evidence>
<feature type="chain" id="PRO_5010580655" evidence="1">
    <location>
        <begin position="21"/>
        <end position="108"/>
    </location>
</feature>
<proteinExistence type="predicted"/>
<keyword evidence="1" id="KW-0732">Signal</keyword>
<protein>
    <submittedName>
        <fullName evidence="3">Uncharacterized protein LOC104229570</fullName>
    </submittedName>
</protein>
<keyword evidence="2" id="KW-1185">Reference proteome</keyword>